<dbReference type="PANTHER" id="PTHR30193:SF41">
    <property type="entry name" value="DIACETYLCHITOBIOSE UPTAKE SYSTEM PERMEASE PROTEIN NGCF"/>
    <property type="match status" value="1"/>
</dbReference>
<evidence type="ECO:0000259" key="8">
    <source>
        <dbReference type="PROSITE" id="PS50928"/>
    </source>
</evidence>
<dbReference type="AlphaFoldDB" id="A0A841U8S2"/>
<evidence type="ECO:0000256" key="2">
    <source>
        <dbReference type="ARBA" id="ARBA00022448"/>
    </source>
</evidence>
<reference evidence="9 10" key="1">
    <citation type="submission" date="2020-08" db="EMBL/GenBank/DDBJ databases">
        <title>Cohnella phylogeny.</title>
        <authorList>
            <person name="Dunlap C."/>
        </authorList>
    </citation>
    <scope>NUCLEOTIDE SEQUENCE [LARGE SCALE GENOMIC DNA]</scope>
    <source>
        <strain evidence="9 10">DSM 25239</strain>
    </source>
</reference>
<keyword evidence="5 7" id="KW-1133">Transmembrane helix</keyword>
<keyword evidence="2 7" id="KW-0813">Transport</keyword>
<dbReference type="Gene3D" id="1.10.3720.10">
    <property type="entry name" value="MetI-like"/>
    <property type="match status" value="1"/>
</dbReference>
<dbReference type="GO" id="GO:0055085">
    <property type="term" value="P:transmembrane transport"/>
    <property type="evidence" value="ECO:0007669"/>
    <property type="project" value="InterPro"/>
</dbReference>
<keyword evidence="3" id="KW-1003">Cell membrane</keyword>
<dbReference type="PROSITE" id="PS50928">
    <property type="entry name" value="ABC_TM1"/>
    <property type="match status" value="1"/>
</dbReference>
<protein>
    <submittedName>
        <fullName evidence="9">Sugar ABC transporter permease</fullName>
    </submittedName>
</protein>
<dbReference type="Proteomes" id="UP000553776">
    <property type="component" value="Unassembled WGS sequence"/>
</dbReference>
<comment type="similarity">
    <text evidence="7">Belongs to the binding-protein-dependent transport system permease family.</text>
</comment>
<dbReference type="InterPro" id="IPR051393">
    <property type="entry name" value="ABC_transporter_permease"/>
</dbReference>
<evidence type="ECO:0000256" key="6">
    <source>
        <dbReference type="ARBA" id="ARBA00023136"/>
    </source>
</evidence>
<comment type="subcellular location">
    <subcellularLocation>
        <location evidence="1 7">Cell membrane</location>
        <topology evidence="1 7">Multi-pass membrane protein</topology>
    </subcellularLocation>
</comment>
<feature type="transmembrane region" description="Helical" evidence="7">
    <location>
        <begin position="197"/>
        <end position="220"/>
    </location>
</feature>
<feature type="transmembrane region" description="Helical" evidence="7">
    <location>
        <begin position="69"/>
        <end position="94"/>
    </location>
</feature>
<feature type="transmembrane region" description="Helical" evidence="7">
    <location>
        <begin position="266"/>
        <end position="283"/>
    </location>
</feature>
<keyword evidence="6 7" id="KW-0472">Membrane</keyword>
<gene>
    <name evidence="9" type="ORF">H7B90_28835</name>
</gene>
<name>A0A841U8S2_9BACL</name>
<dbReference type="EMBL" id="JACJVR010000128">
    <property type="protein sequence ID" value="MBB6695408.1"/>
    <property type="molecule type" value="Genomic_DNA"/>
</dbReference>
<comment type="caution">
    <text evidence="9">The sequence shown here is derived from an EMBL/GenBank/DDBJ whole genome shotgun (WGS) entry which is preliminary data.</text>
</comment>
<dbReference type="GO" id="GO:0005886">
    <property type="term" value="C:plasma membrane"/>
    <property type="evidence" value="ECO:0007669"/>
    <property type="project" value="UniProtKB-SubCell"/>
</dbReference>
<proteinExistence type="inferred from homology"/>
<evidence type="ECO:0000313" key="10">
    <source>
        <dbReference type="Proteomes" id="UP000553776"/>
    </source>
</evidence>
<dbReference type="RefSeq" id="WP_185139361.1">
    <property type="nucleotide sequence ID" value="NZ_BORM01000014.1"/>
</dbReference>
<keyword evidence="10" id="KW-1185">Reference proteome</keyword>
<feature type="transmembrane region" description="Helical" evidence="7">
    <location>
        <begin position="106"/>
        <end position="126"/>
    </location>
</feature>
<feature type="transmembrane region" description="Helical" evidence="7">
    <location>
        <begin position="12"/>
        <end position="36"/>
    </location>
</feature>
<dbReference type="InterPro" id="IPR000515">
    <property type="entry name" value="MetI-like"/>
</dbReference>
<dbReference type="Pfam" id="PF00528">
    <property type="entry name" value="BPD_transp_1"/>
    <property type="match status" value="1"/>
</dbReference>
<feature type="domain" description="ABC transmembrane type-1" evidence="8">
    <location>
        <begin position="69"/>
        <end position="280"/>
    </location>
</feature>
<evidence type="ECO:0000313" key="9">
    <source>
        <dbReference type="EMBL" id="MBB6695408.1"/>
    </source>
</evidence>
<organism evidence="9 10">
    <name type="scientific">Cohnella xylanilytica</name>
    <dbReference type="NCBI Taxonomy" id="557555"/>
    <lineage>
        <taxon>Bacteria</taxon>
        <taxon>Bacillati</taxon>
        <taxon>Bacillota</taxon>
        <taxon>Bacilli</taxon>
        <taxon>Bacillales</taxon>
        <taxon>Paenibacillaceae</taxon>
        <taxon>Cohnella</taxon>
    </lineage>
</organism>
<dbReference type="CDD" id="cd06261">
    <property type="entry name" value="TM_PBP2"/>
    <property type="match status" value="1"/>
</dbReference>
<dbReference type="PANTHER" id="PTHR30193">
    <property type="entry name" value="ABC TRANSPORTER PERMEASE PROTEIN"/>
    <property type="match status" value="1"/>
</dbReference>
<dbReference type="SUPFAM" id="SSF161098">
    <property type="entry name" value="MetI-like"/>
    <property type="match status" value="1"/>
</dbReference>
<dbReference type="InterPro" id="IPR035906">
    <property type="entry name" value="MetI-like_sf"/>
</dbReference>
<evidence type="ECO:0000256" key="7">
    <source>
        <dbReference type="RuleBase" id="RU363032"/>
    </source>
</evidence>
<feature type="transmembrane region" description="Helical" evidence="7">
    <location>
        <begin position="154"/>
        <end position="176"/>
    </location>
</feature>
<keyword evidence="4 7" id="KW-0812">Transmembrane</keyword>
<sequence length="291" mass="32669">MRKRLLEAIRQTVFMGPAVLVYLAVLLIPFLLGLYYSMTDWNGASASYSWVGFDNYRSALFDPDFIRSFWFTIRLTLAIALLMNVIGFGLAFLLTKKLRFRNLWRAVFFVPNVLGGLILGFLWNFIFTKCFEAIGEATNWHLFTIPWLGNENTAFWSLVIVSVWHGLGYVMIIYIAGLAGVPAEIREAAQIDGAAGWTLLIQVTFPLIMASITVCLFWTISSTLRIFDLNYSLTSGGPFGSTESVAMNIYYEAFRDNHFGLGSAKAVIFFAVVVVITAAQVLLTKRKEVEA</sequence>
<evidence type="ECO:0000256" key="4">
    <source>
        <dbReference type="ARBA" id="ARBA00022692"/>
    </source>
</evidence>
<evidence type="ECO:0000256" key="1">
    <source>
        <dbReference type="ARBA" id="ARBA00004651"/>
    </source>
</evidence>
<evidence type="ECO:0000256" key="3">
    <source>
        <dbReference type="ARBA" id="ARBA00022475"/>
    </source>
</evidence>
<evidence type="ECO:0000256" key="5">
    <source>
        <dbReference type="ARBA" id="ARBA00022989"/>
    </source>
</evidence>
<accession>A0A841U8S2</accession>